<reference evidence="2" key="1">
    <citation type="submission" date="2024-07" db="EMBL/GenBank/DDBJ databases">
        <authorList>
            <person name="Kim Y.J."/>
            <person name="Jeong J.Y."/>
        </authorList>
    </citation>
    <scope>NUCLEOTIDE SEQUENCE</scope>
    <source>
        <strain evidence="2">GIHE-MW2</strain>
    </source>
</reference>
<dbReference type="InterPro" id="IPR058652">
    <property type="entry name" value="VapC50_C"/>
</dbReference>
<evidence type="ECO:0000259" key="1">
    <source>
        <dbReference type="Pfam" id="PF26343"/>
    </source>
</evidence>
<name>A0AAU8JH82_9CYAN</name>
<dbReference type="EMBL" id="CP159837">
    <property type="protein sequence ID" value="XCM38106.1"/>
    <property type="molecule type" value="Genomic_DNA"/>
</dbReference>
<dbReference type="Pfam" id="PF26343">
    <property type="entry name" value="VapC50_C"/>
    <property type="match status" value="1"/>
</dbReference>
<protein>
    <recommendedName>
        <fullName evidence="1">VapC50 C-terminal domain-containing protein</fullName>
    </recommendedName>
</protein>
<gene>
    <name evidence="2" type="ORF">ABWT76_000932</name>
</gene>
<accession>A0AAU8JH82</accession>
<evidence type="ECO:0000313" key="2">
    <source>
        <dbReference type="EMBL" id="XCM38106.1"/>
    </source>
</evidence>
<dbReference type="RefSeq" id="WP_354635724.1">
    <property type="nucleotide sequence ID" value="NZ_CP159837.1"/>
</dbReference>
<proteinExistence type="predicted"/>
<dbReference type="AlphaFoldDB" id="A0AAU8JH82"/>
<sequence>MNSQQVQRLLSAMRQFFPNATVKGFEFLIPEMKNDPKDRHILAAAVMAEADIIVTSNLKDFPASALSIYEIEAWSADQFLICLFNENPQIMTQIIIEQAKQLRQPPISVSDVLNALAVDAPNFVELVRFHLPDLYND</sequence>
<feature type="domain" description="VapC50 C-terminal" evidence="1">
    <location>
        <begin position="76"/>
        <end position="128"/>
    </location>
</feature>
<organism evidence="2">
    <name type="scientific">Planktothricoides raciborskii GIHE-MW2</name>
    <dbReference type="NCBI Taxonomy" id="2792601"/>
    <lineage>
        <taxon>Bacteria</taxon>
        <taxon>Bacillati</taxon>
        <taxon>Cyanobacteriota</taxon>
        <taxon>Cyanophyceae</taxon>
        <taxon>Oscillatoriophycideae</taxon>
        <taxon>Oscillatoriales</taxon>
        <taxon>Oscillatoriaceae</taxon>
        <taxon>Planktothricoides</taxon>
    </lineage>
</organism>